<proteinExistence type="predicted"/>
<accession>A0AAV6N1E5</accession>
<feature type="non-terminal residue" evidence="1">
    <location>
        <position position="1"/>
    </location>
</feature>
<protein>
    <submittedName>
        <fullName evidence="1">Uncharacterized protein</fullName>
    </submittedName>
</protein>
<gene>
    <name evidence="1" type="ORF">SDJN03_14947</name>
</gene>
<evidence type="ECO:0000313" key="2">
    <source>
        <dbReference type="Proteomes" id="UP000685013"/>
    </source>
</evidence>
<comment type="caution">
    <text evidence="1">The sequence shown here is derived from an EMBL/GenBank/DDBJ whole genome shotgun (WGS) entry which is preliminary data.</text>
</comment>
<dbReference type="AlphaFoldDB" id="A0AAV6N1E5"/>
<evidence type="ECO:0000313" key="1">
    <source>
        <dbReference type="EMBL" id="KAG6589524.1"/>
    </source>
</evidence>
<dbReference type="EMBL" id="JAGKQH010000010">
    <property type="protein sequence ID" value="KAG6589524.1"/>
    <property type="molecule type" value="Genomic_DNA"/>
</dbReference>
<sequence length="103" mass="11403">MHRAICIFVRQSLPNACIVFVSDDLHRLGLGTSECETEITISSDNKMHNPPKSTIVLRAASCYLSSLLSITFWLLNLPGTCISFPFIIVIHSNVWKSGHACTL</sequence>
<keyword evidence="2" id="KW-1185">Reference proteome</keyword>
<dbReference type="Proteomes" id="UP000685013">
    <property type="component" value="Chromosome 10"/>
</dbReference>
<name>A0AAV6N1E5_9ROSI</name>
<organism evidence="1 2">
    <name type="scientific">Cucurbita argyrosperma subsp. sororia</name>
    <dbReference type="NCBI Taxonomy" id="37648"/>
    <lineage>
        <taxon>Eukaryota</taxon>
        <taxon>Viridiplantae</taxon>
        <taxon>Streptophyta</taxon>
        <taxon>Embryophyta</taxon>
        <taxon>Tracheophyta</taxon>
        <taxon>Spermatophyta</taxon>
        <taxon>Magnoliopsida</taxon>
        <taxon>eudicotyledons</taxon>
        <taxon>Gunneridae</taxon>
        <taxon>Pentapetalae</taxon>
        <taxon>rosids</taxon>
        <taxon>fabids</taxon>
        <taxon>Cucurbitales</taxon>
        <taxon>Cucurbitaceae</taxon>
        <taxon>Cucurbiteae</taxon>
        <taxon>Cucurbita</taxon>
    </lineage>
</organism>
<reference evidence="1 2" key="1">
    <citation type="journal article" date="2021" name="Hortic Res">
        <title>The domestication of Cucurbita argyrosperma as revealed by the genome of its wild relative.</title>
        <authorList>
            <person name="Barrera-Redondo J."/>
            <person name="Sanchez-de la Vega G."/>
            <person name="Aguirre-Liguori J.A."/>
            <person name="Castellanos-Morales G."/>
            <person name="Gutierrez-Guerrero Y.T."/>
            <person name="Aguirre-Dugua X."/>
            <person name="Aguirre-Planter E."/>
            <person name="Tenaillon M.I."/>
            <person name="Lira-Saade R."/>
            <person name="Eguiarte L.E."/>
        </authorList>
    </citation>
    <scope>NUCLEOTIDE SEQUENCE [LARGE SCALE GENOMIC DNA]</scope>
    <source>
        <strain evidence="1">JBR-2021</strain>
    </source>
</reference>